<evidence type="ECO:0000313" key="1">
    <source>
        <dbReference type="EMBL" id="WHZ60197.1"/>
    </source>
</evidence>
<dbReference type="EMBL" id="CP126116">
    <property type="protein sequence ID" value="WHZ60197.1"/>
    <property type="molecule type" value="Genomic_DNA"/>
</dbReference>
<protein>
    <submittedName>
        <fullName evidence="1">Carbohydrate ABC transporter permease</fullName>
    </submittedName>
</protein>
<accession>A0ACD4RJ04</accession>
<name>A0ACD4RJ04_9BACI</name>
<organism evidence="1 2">
    <name type="scientific">Metabacillus hrfriensis</name>
    <dbReference type="NCBI Taxonomy" id="3048891"/>
    <lineage>
        <taxon>Bacteria</taxon>
        <taxon>Bacillati</taxon>
        <taxon>Bacillota</taxon>
        <taxon>Bacilli</taxon>
        <taxon>Bacillales</taxon>
        <taxon>Bacillaceae</taxon>
        <taxon>Metabacillus</taxon>
    </lineage>
</organism>
<keyword evidence="2" id="KW-1185">Reference proteome</keyword>
<proteinExistence type="predicted"/>
<reference evidence="2" key="1">
    <citation type="journal article" date="2025" name="Aquaculture">
        <title>Assessment of the bioflocculant production and safety properties of Metabacillus hrfriensis sp. nov. based on phenotypic and whole-genome sequencing analysis.</title>
        <authorList>
            <person name="Zhang R."/>
            <person name="Zhao Z."/>
            <person name="Luo L."/>
            <person name="Wang S."/>
            <person name="Guo K."/>
            <person name="Xu W."/>
        </authorList>
    </citation>
    <scope>NUCLEOTIDE SEQUENCE [LARGE SCALE GENOMIC DNA]</scope>
    <source>
        <strain evidence="2">CT-WN-B3</strain>
    </source>
</reference>
<gene>
    <name evidence="1" type="ORF">QLQ22_07755</name>
</gene>
<sequence length="274" mass="30337">MKARLNKMILHLILLIGVFISIFPFYWLVVMASNKTGDILAFPPKLILGDELFANISKVIENVDFFQAFLNTLFVAGASTAGILFFCSLAGFTFAKFVFPGKRILFGGLLVTMMIPSQLSFIPSFLMVAEIGWASTFKALIIPGIASAFGIFWIKQFAEEAIHDSLLDAGRLDGCSPFRLYWHIALPILRPALAFLGIFSFIGSWNDYLWPLVALNDPEKFTLQVALSQLNGIYTTDYGMIMAGTLMATLPLIIFFIFVSRQFISGITAGAIKD</sequence>
<evidence type="ECO:0000313" key="2">
    <source>
        <dbReference type="Proteomes" id="UP001226091"/>
    </source>
</evidence>
<dbReference type="Proteomes" id="UP001226091">
    <property type="component" value="Chromosome"/>
</dbReference>